<sequence>MSLPSEFSFTLRRIGVLILLLTAPLSLQAQEKDVPPAQTKSVAALESTLPLLKREKEELEALLEQLKSAPSDAEKEKIEAEIAEHRARIKELLDNFRTIASGVDEAAYFDERNEAVTLNEEFQEILQPLLHELRDATSAPREMEQLRDDLEAAQERAALANSAIQRLNELLDRDNLSDALREEITRTRDDWKDRMDEVNGRIDVIEAKMEERRLNSPTLLEAASEGLSTFWKSRGLNVLLAIVAFFVTFIVLRKLYFLFQRISPFHRKGSLKFTSRLVDLTAAALSILAALSATLIVFYLRGDWLLLTIAAILLAGLIIASRNSLPPYIDQIRTMLNLGSVREGERMMYDGIPWRVDRLGVYCHFTNPLLGGGTLRLPIRAVGDLHSRPTDKKEPWFPTKEGDWVVLGDEVYGKIVQQTPERITVLKLGGSRKVYPSADFLSLSPENLSTGFRVTTVFGIDYAHQEFCTTEAPGIFQKYIENNLIETFGHDVLHNLNVEFSAAGASSLDYTVLADFTGEAAPRYKAIQRRLQKLCVDVCNEQGWTIPFTQITLHQA</sequence>
<dbReference type="Proteomes" id="UP001374893">
    <property type="component" value="Chromosome"/>
</dbReference>
<dbReference type="RefSeq" id="WP_338688165.1">
    <property type="nucleotide sequence ID" value="NZ_AP024702.1"/>
</dbReference>
<evidence type="ECO:0008006" key="5">
    <source>
        <dbReference type="Google" id="ProtNLM"/>
    </source>
</evidence>
<feature type="transmembrane region" description="Helical" evidence="2">
    <location>
        <begin position="236"/>
        <end position="256"/>
    </location>
</feature>
<feature type="transmembrane region" description="Helical" evidence="2">
    <location>
        <begin position="304"/>
        <end position="325"/>
    </location>
</feature>
<gene>
    <name evidence="3" type="ORF">HAHE_04130</name>
</gene>
<keyword evidence="2" id="KW-0812">Transmembrane</keyword>
<feature type="coiled-coil region" evidence="1">
    <location>
        <begin position="42"/>
        <end position="95"/>
    </location>
</feature>
<feature type="coiled-coil region" evidence="1">
    <location>
        <begin position="136"/>
        <end position="208"/>
    </location>
</feature>
<keyword evidence="2" id="KW-1133">Transmembrane helix</keyword>
<evidence type="ECO:0000256" key="1">
    <source>
        <dbReference type="SAM" id="Coils"/>
    </source>
</evidence>
<dbReference type="EMBL" id="AP024702">
    <property type="protein sequence ID" value="BCX46505.1"/>
    <property type="molecule type" value="Genomic_DNA"/>
</dbReference>
<evidence type="ECO:0000313" key="3">
    <source>
        <dbReference type="EMBL" id="BCX46505.1"/>
    </source>
</evidence>
<keyword evidence="2" id="KW-0472">Membrane</keyword>
<evidence type="ECO:0000313" key="4">
    <source>
        <dbReference type="Proteomes" id="UP001374893"/>
    </source>
</evidence>
<keyword evidence="4" id="KW-1185">Reference proteome</keyword>
<organism evidence="3 4">
    <name type="scientific">Haloferula helveola</name>
    <dbReference type="NCBI Taxonomy" id="490095"/>
    <lineage>
        <taxon>Bacteria</taxon>
        <taxon>Pseudomonadati</taxon>
        <taxon>Verrucomicrobiota</taxon>
        <taxon>Verrucomicrobiia</taxon>
        <taxon>Verrucomicrobiales</taxon>
        <taxon>Verrucomicrobiaceae</taxon>
        <taxon>Haloferula</taxon>
    </lineage>
</organism>
<keyword evidence="1" id="KW-0175">Coiled coil</keyword>
<proteinExistence type="predicted"/>
<evidence type="ECO:0000256" key="2">
    <source>
        <dbReference type="SAM" id="Phobius"/>
    </source>
</evidence>
<reference evidence="3 4" key="1">
    <citation type="submission" date="2021-06" db="EMBL/GenBank/DDBJ databases">
        <title>Complete genome of Haloferula helveola possessing various polysaccharide degrading enzymes.</title>
        <authorList>
            <person name="Takami H."/>
            <person name="Huang C."/>
            <person name="Hamasaki K."/>
        </authorList>
    </citation>
    <scope>NUCLEOTIDE SEQUENCE [LARGE SCALE GENOMIC DNA]</scope>
    <source>
        <strain evidence="3 4">CN-1</strain>
    </source>
</reference>
<protein>
    <recommendedName>
        <fullName evidence="5">Mechanosensitive ion channel</fullName>
    </recommendedName>
</protein>
<accession>A0ABN6H4M5</accession>
<name>A0ABN6H4M5_9BACT</name>
<feature type="transmembrane region" description="Helical" evidence="2">
    <location>
        <begin position="277"/>
        <end position="298"/>
    </location>
</feature>